<evidence type="ECO:0000313" key="4">
    <source>
        <dbReference type="EMBL" id="XCH45904.1"/>
    </source>
</evidence>
<dbReference type="InterPro" id="IPR036679">
    <property type="entry name" value="FlgN-like_sf"/>
</dbReference>
<evidence type="ECO:0000256" key="3">
    <source>
        <dbReference type="ARBA" id="ARBA00022795"/>
    </source>
</evidence>
<name>A0AAU8GV34_9BACT</name>
<reference evidence="4" key="1">
    <citation type="submission" date="2024-01" db="EMBL/GenBank/DDBJ databases">
        <title>The first autotrophic representatives of the genus Thermodesulfovibrio.</title>
        <authorList>
            <person name="Maltseva A.I."/>
            <person name="Elcheninov A.G."/>
            <person name="Kublanov I.V."/>
            <person name="Lebedinsky A.V."/>
            <person name="Frolov E.N."/>
        </authorList>
    </citation>
    <scope>NUCLEOTIDE SEQUENCE</scope>
    <source>
        <strain evidence="4">3907-1M</strain>
    </source>
</reference>
<accession>A0AAU8GV34</accession>
<evidence type="ECO:0000256" key="1">
    <source>
        <dbReference type="ARBA" id="ARBA00002397"/>
    </source>
</evidence>
<dbReference type="SUPFAM" id="SSF140566">
    <property type="entry name" value="FlgN-like"/>
    <property type="match status" value="1"/>
</dbReference>
<dbReference type="GO" id="GO:0044780">
    <property type="term" value="P:bacterial-type flagellum assembly"/>
    <property type="evidence" value="ECO:0007669"/>
    <property type="project" value="InterPro"/>
</dbReference>
<dbReference type="InterPro" id="IPR007809">
    <property type="entry name" value="FlgN-like"/>
</dbReference>
<protein>
    <submittedName>
        <fullName evidence="4">Flagellar protein FlgN</fullName>
    </submittedName>
</protein>
<keyword evidence="4" id="KW-0966">Cell projection</keyword>
<keyword evidence="4" id="KW-0282">Flagellum</keyword>
<gene>
    <name evidence="4" type="ORF">V4D30_06095</name>
</gene>
<dbReference type="RefSeq" id="WP_353683446.1">
    <property type="nucleotide sequence ID" value="NZ_CP144373.1"/>
</dbReference>
<sequence>MISLHEELLKILHEEKKLLEVLYKIVSEERDAIVALRADELERILRDKETVIMKLSLWEQERQKLLGKHDLSDKSLSEIISQIENSEDAQRLREIYSAMKTLLSAIGEIQKINEQLIDRSIIHIKTAIKFLETFGIAPKQSLSKEA</sequence>
<comment type="function">
    <text evidence="1">Required for the efficient initiation of filament assembly.</text>
</comment>
<keyword evidence="4" id="KW-0969">Cilium</keyword>
<dbReference type="AlphaFoldDB" id="A0AAU8GV34"/>
<comment type="similarity">
    <text evidence="2">Belongs to the FlgN family.</text>
</comment>
<keyword evidence="3" id="KW-1005">Bacterial flagellum biogenesis</keyword>
<dbReference type="Gene3D" id="1.20.58.300">
    <property type="entry name" value="FlgN-like"/>
    <property type="match status" value="1"/>
</dbReference>
<dbReference type="EMBL" id="CP144373">
    <property type="protein sequence ID" value="XCH45904.1"/>
    <property type="molecule type" value="Genomic_DNA"/>
</dbReference>
<evidence type="ECO:0000256" key="2">
    <source>
        <dbReference type="ARBA" id="ARBA00007703"/>
    </source>
</evidence>
<organism evidence="4">
    <name type="scientific">Thermodesulfovibrio autotrophicus</name>
    <dbReference type="NCBI Taxonomy" id="3118333"/>
    <lineage>
        <taxon>Bacteria</taxon>
        <taxon>Pseudomonadati</taxon>
        <taxon>Nitrospirota</taxon>
        <taxon>Thermodesulfovibrionia</taxon>
        <taxon>Thermodesulfovibrionales</taxon>
        <taxon>Thermodesulfovibrionaceae</taxon>
        <taxon>Thermodesulfovibrio</taxon>
    </lineage>
</organism>
<proteinExistence type="inferred from homology"/>
<dbReference type="Pfam" id="PF05130">
    <property type="entry name" value="FlgN"/>
    <property type="match status" value="1"/>
</dbReference>
<dbReference type="KEGG" id="taut:V4D30_06095"/>